<dbReference type="GO" id="GO:0016747">
    <property type="term" value="F:acyltransferase activity, transferring groups other than amino-acyl groups"/>
    <property type="evidence" value="ECO:0007669"/>
    <property type="project" value="InterPro"/>
</dbReference>
<dbReference type="Proteomes" id="UP001595455">
    <property type="component" value="Unassembled WGS sequence"/>
</dbReference>
<dbReference type="PANTHER" id="PTHR43617">
    <property type="entry name" value="L-AMINO ACID N-ACETYLTRANSFERASE"/>
    <property type="match status" value="1"/>
</dbReference>
<reference evidence="5" key="3">
    <citation type="journal article" date="2019" name="Int. J. Syst. Evol. Microbiol.">
        <title>The Global Catalogue of Microorganisms (GCM) 10K type strain sequencing project: providing services to taxonomists for standard genome sequencing and annotation.</title>
        <authorList>
            <consortium name="The Broad Institute Genomics Platform"/>
            <consortium name="The Broad Institute Genome Sequencing Center for Infectious Disease"/>
            <person name="Wu L."/>
            <person name="Ma J."/>
        </authorList>
    </citation>
    <scope>NUCLEOTIDE SEQUENCE [LARGE SCALE GENOMIC DNA]</scope>
    <source>
        <strain evidence="5">KCTC 62575</strain>
    </source>
</reference>
<dbReference type="InterPro" id="IPR016181">
    <property type="entry name" value="Acyl_CoA_acyltransferase"/>
</dbReference>
<dbReference type="PROSITE" id="PS51186">
    <property type="entry name" value="GNAT"/>
    <property type="match status" value="1"/>
</dbReference>
<dbReference type="SUPFAM" id="SSF55729">
    <property type="entry name" value="Acyl-CoA N-acyltransferases (Nat)"/>
    <property type="match status" value="1"/>
</dbReference>
<gene>
    <name evidence="2" type="ORF">ACFODO_15330</name>
    <name evidence="3" type="ORF">C9E89_000740</name>
</gene>
<evidence type="ECO:0000313" key="2">
    <source>
        <dbReference type="EMBL" id="MFC2996610.1"/>
    </source>
</evidence>
<evidence type="ECO:0000259" key="1">
    <source>
        <dbReference type="PROSITE" id="PS51186"/>
    </source>
</evidence>
<dbReference type="Pfam" id="PF00583">
    <property type="entry name" value="Acetyltransf_1"/>
    <property type="match status" value="1"/>
</dbReference>
<comment type="caution">
    <text evidence="3">The sequence shown here is derived from an EMBL/GenBank/DDBJ whole genome shotgun (WGS) entry which is preliminary data.</text>
</comment>
<dbReference type="InterPro" id="IPR050276">
    <property type="entry name" value="MshD_Acetyltransferase"/>
</dbReference>
<name>A0A371YVG7_9GAMM</name>
<sequence length="169" mass="18870">MNKIIIRPEKAQDINAISEVIRLAFLDVEYSSHTEQFIVNELRRNHTLTLSLVAEIDQNIVGHVAISPVELSTHESGWYGLGPIAVLPTMQKQGIGSQLMNSALELLKKQGAKGCVLLGDPLYYQRFGFKSYPDLILEDVPPQYFQALSFNDTTPKATVKYDTAFNATE</sequence>
<dbReference type="PANTHER" id="PTHR43617:SF2">
    <property type="entry name" value="UPF0039 PROTEIN SLL0451"/>
    <property type="match status" value="1"/>
</dbReference>
<dbReference type="Proteomes" id="UP000240957">
    <property type="component" value="Unassembled WGS sequence"/>
</dbReference>
<accession>A0A371YVG7</accession>
<dbReference type="RefSeq" id="WP_107006525.1">
    <property type="nucleotide sequence ID" value="NZ_JBHRSF010000071.1"/>
</dbReference>
<dbReference type="Gene3D" id="3.40.630.30">
    <property type="match status" value="1"/>
</dbReference>
<reference evidence="3 4" key="2">
    <citation type="submission" date="2018-08" db="EMBL/GenBank/DDBJ databases">
        <title>The draft genome of Acinetobacter sichuanensis strain WCHAc060041.</title>
        <authorList>
            <person name="Qin J."/>
            <person name="Feng Y."/>
            <person name="Zong Z."/>
        </authorList>
    </citation>
    <scope>NUCLEOTIDE SEQUENCE [LARGE SCALE GENOMIC DNA]</scope>
    <source>
        <strain evidence="3 4">WCHAc060041</strain>
    </source>
</reference>
<keyword evidence="3" id="KW-0808">Transferase</keyword>
<organism evidence="3 4">
    <name type="scientific">Acinetobacter sichuanensis</name>
    <dbReference type="NCBI Taxonomy" id="2136183"/>
    <lineage>
        <taxon>Bacteria</taxon>
        <taxon>Pseudomonadati</taxon>
        <taxon>Pseudomonadota</taxon>
        <taxon>Gammaproteobacteria</taxon>
        <taxon>Moraxellales</taxon>
        <taxon>Moraxellaceae</taxon>
        <taxon>Acinetobacter</taxon>
    </lineage>
</organism>
<reference evidence="2" key="4">
    <citation type="submission" date="2024-09" db="EMBL/GenBank/DDBJ databases">
        <authorList>
            <person name="Sun Q."/>
            <person name="Mori K."/>
        </authorList>
    </citation>
    <scope>NUCLEOTIDE SEQUENCE</scope>
    <source>
        <strain evidence="2">KCTC 62575</strain>
    </source>
</reference>
<feature type="domain" description="N-acetyltransferase" evidence="1">
    <location>
        <begin position="4"/>
        <end position="147"/>
    </location>
</feature>
<evidence type="ECO:0000313" key="4">
    <source>
        <dbReference type="Proteomes" id="UP000240957"/>
    </source>
</evidence>
<dbReference type="InterPro" id="IPR000182">
    <property type="entry name" value="GNAT_dom"/>
</dbReference>
<proteinExistence type="predicted"/>
<dbReference type="EC" id="2.3.-.-" evidence="2"/>
<protein>
    <submittedName>
        <fullName evidence="2 3">N-acetyltransferase</fullName>
        <ecNumber evidence="2">2.3.-.-</ecNumber>
    </submittedName>
</protein>
<dbReference type="OrthoDB" id="9797178at2"/>
<keyword evidence="2" id="KW-0012">Acyltransferase</keyword>
<evidence type="ECO:0000313" key="5">
    <source>
        <dbReference type="Proteomes" id="UP001595455"/>
    </source>
</evidence>
<reference evidence="2" key="1">
    <citation type="journal article" date="2014" name="Int. J. Syst. Evol. Microbiol.">
        <title>Complete genome of a new Firmicutes species belonging to the dominant human colonic microbiota ('Ruminococcus bicirculans') reveals two chromosomes and a selective capacity to utilize plant glucans.</title>
        <authorList>
            <consortium name="NISC Comparative Sequencing Program"/>
            <person name="Wegmann U."/>
            <person name="Louis P."/>
            <person name="Goesmann A."/>
            <person name="Henrissat B."/>
            <person name="Duncan S.H."/>
            <person name="Flint H.J."/>
        </authorList>
    </citation>
    <scope>NUCLEOTIDE SEQUENCE</scope>
    <source>
        <strain evidence="2">KCTC 62575</strain>
    </source>
</reference>
<dbReference type="EMBL" id="PYIX02000001">
    <property type="protein sequence ID" value="RFC85480.1"/>
    <property type="molecule type" value="Genomic_DNA"/>
</dbReference>
<keyword evidence="5" id="KW-1185">Reference proteome</keyword>
<evidence type="ECO:0000313" key="3">
    <source>
        <dbReference type="EMBL" id="RFC85480.1"/>
    </source>
</evidence>
<dbReference type="CDD" id="cd04301">
    <property type="entry name" value="NAT_SF"/>
    <property type="match status" value="1"/>
</dbReference>
<dbReference type="EMBL" id="JBHRSF010000071">
    <property type="protein sequence ID" value="MFC2996610.1"/>
    <property type="molecule type" value="Genomic_DNA"/>
</dbReference>
<dbReference type="AlphaFoldDB" id="A0A371YVG7"/>